<dbReference type="Proteomes" id="UP001519460">
    <property type="component" value="Unassembled WGS sequence"/>
</dbReference>
<accession>A0ABD0K1P0</accession>
<gene>
    <name evidence="6" type="ORF">BaRGS_00027774</name>
</gene>
<name>A0ABD0K1P0_9CAEN</name>
<evidence type="ECO:0000259" key="4">
    <source>
        <dbReference type="Pfam" id="PF03712"/>
    </source>
</evidence>
<sequence>LRFHIVIPRGKFCHCMMMAIPVTFLVLCFVTPSLAYSSFKGRLPNGDHVPHPCKPNYLWHGVGHENPLGGGARNAFGVAFKEHEHQWSSTLCRLDSDGDGLTNGQELGDPDCVWTPGQIPARTTGITHPGVCDPFDSDTCRERNSWVSCETGEFVCDGINEPDVKNITLRYPITSVPNTETNYFCMTVDLPSDAPYHIVGVKPFIDNAEVMHHILLYGCDNPDEAPLQDAPQPCGMGNTGGCMSIIGGWTVGSPGQCVKGDAGFLIGTGGFRRARLQFHWNNPELRSDYTDSSGLTLFYTPRLRSYNTATFVVGQRIFEIPPAQPSVVISGSCTPSCSRRIISRPAYVTTVQNHMHYLGRSQKVEVFRNGNLVTTLANDERYSYDSPVRHELGDPFQLMPGDEIRTTCEFASTYNTRTVFYGDGTFDEMCYSFLAVYPAEALPYAKMCVGARSYSTCDMFSGRYGQCDLRKFTNVSHPETKEMMEQIYDNCNAFGSCRPECHALMTEMIDHPCLQGDAYEFLREAMTKTHKGTIIMAMLESCRHQLRAGEQQCPRCQQCDGHTGTATLAAPEVISMATLSMFTILMRYL</sequence>
<reference evidence="6 7" key="1">
    <citation type="journal article" date="2023" name="Sci. Data">
        <title>Genome assembly of the Korean intertidal mud-creeper Batillaria attramentaria.</title>
        <authorList>
            <person name="Patra A.K."/>
            <person name="Ho P.T."/>
            <person name="Jun S."/>
            <person name="Lee S.J."/>
            <person name="Kim Y."/>
            <person name="Won Y.J."/>
        </authorList>
    </citation>
    <scope>NUCLEOTIDE SEQUENCE [LARGE SCALE GENOMIC DNA]</scope>
    <source>
        <strain evidence="6">Wonlab-2016</strain>
    </source>
</reference>
<dbReference type="SUPFAM" id="SSF49742">
    <property type="entry name" value="PHM/PNGase F"/>
    <property type="match status" value="2"/>
</dbReference>
<dbReference type="Gene3D" id="2.60.120.310">
    <property type="entry name" value="Copper type II, ascorbate-dependent monooxygenase, N-terminal domain"/>
    <property type="match status" value="1"/>
</dbReference>
<dbReference type="InterPro" id="IPR008977">
    <property type="entry name" value="PHM/PNGase_F_dom_sf"/>
</dbReference>
<feature type="domain" description="Copper type II ascorbate-dependent monooxygenase C-terminal" evidence="4">
    <location>
        <begin position="318"/>
        <end position="449"/>
    </location>
</feature>
<dbReference type="InterPro" id="IPR014784">
    <property type="entry name" value="Cu2_ascorb_mOase-like_C"/>
</dbReference>
<dbReference type="EMBL" id="JACVVK020000270">
    <property type="protein sequence ID" value="KAK7480959.1"/>
    <property type="molecule type" value="Genomic_DNA"/>
</dbReference>
<evidence type="ECO:0000256" key="1">
    <source>
        <dbReference type="ARBA" id="ARBA00023157"/>
    </source>
</evidence>
<dbReference type="InterPro" id="IPR000323">
    <property type="entry name" value="Cu2_ascorb_mOase_N"/>
</dbReference>
<dbReference type="AlphaFoldDB" id="A0ABD0K1P0"/>
<comment type="caution">
    <text evidence="6">The sequence shown here is derived from an EMBL/GenBank/DDBJ whole genome shotgun (WGS) entry which is preliminary data.</text>
</comment>
<evidence type="ECO:0000259" key="3">
    <source>
        <dbReference type="Pfam" id="PF01082"/>
    </source>
</evidence>
<protein>
    <submittedName>
        <fullName evidence="6">Uncharacterized protein</fullName>
    </submittedName>
</protein>
<dbReference type="Pfam" id="PF03712">
    <property type="entry name" value="Cu2_monoox_C"/>
    <property type="match status" value="1"/>
</dbReference>
<dbReference type="Gene3D" id="2.60.120.230">
    <property type="match status" value="1"/>
</dbReference>
<keyword evidence="1" id="KW-1015">Disulfide bond</keyword>
<dbReference type="InterPro" id="IPR000945">
    <property type="entry name" value="DBH-like"/>
</dbReference>
<dbReference type="PANTHER" id="PTHR10157">
    <property type="entry name" value="DOPAMINE BETA HYDROXYLASE RELATED"/>
    <property type="match status" value="1"/>
</dbReference>
<dbReference type="Pfam" id="PF01082">
    <property type="entry name" value="Cu2_monooxygen"/>
    <property type="match status" value="1"/>
</dbReference>
<feature type="non-terminal residue" evidence="6">
    <location>
        <position position="1"/>
    </location>
</feature>
<evidence type="ECO:0000259" key="5">
    <source>
        <dbReference type="Pfam" id="PF24784"/>
    </source>
</evidence>
<evidence type="ECO:0000313" key="7">
    <source>
        <dbReference type="Proteomes" id="UP001519460"/>
    </source>
</evidence>
<evidence type="ECO:0000313" key="6">
    <source>
        <dbReference type="EMBL" id="KAK7480959.1"/>
    </source>
</evidence>
<evidence type="ECO:0000256" key="2">
    <source>
        <dbReference type="ARBA" id="ARBA00023180"/>
    </source>
</evidence>
<keyword evidence="7" id="KW-1185">Reference proteome</keyword>
<feature type="domain" description="Temptin Cys/Cys disulfide" evidence="5">
    <location>
        <begin position="35"/>
        <end position="131"/>
    </location>
</feature>
<dbReference type="InterPro" id="IPR057626">
    <property type="entry name" value="S-S_Temptin"/>
</dbReference>
<dbReference type="PANTHER" id="PTHR10157:SF23">
    <property type="entry name" value="MOXD1 HOMOLOG 1"/>
    <property type="match status" value="1"/>
</dbReference>
<dbReference type="InterPro" id="IPR036939">
    <property type="entry name" value="Cu2_ascorb_mOase_N_sf"/>
</dbReference>
<proteinExistence type="predicted"/>
<keyword evidence="2" id="KW-0325">Glycoprotein</keyword>
<feature type="domain" description="Copper type II ascorbate-dependent monooxygenase N-terminal" evidence="3">
    <location>
        <begin position="170"/>
        <end position="286"/>
    </location>
</feature>
<dbReference type="InterPro" id="IPR024548">
    <property type="entry name" value="Cu2_monoox_C"/>
</dbReference>
<dbReference type="Pfam" id="PF24784">
    <property type="entry name" value="Temptin_C"/>
    <property type="match status" value="1"/>
</dbReference>
<organism evidence="6 7">
    <name type="scientific">Batillaria attramentaria</name>
    <dbReference type="NCBI Taxonomy" id="370345"/>
    <lineage>
        <taxon>Eukaryota</taxon>
        <taxon>Metazoa</taxon>
        <taxon>Spiralia</taxon>
        <taxon>Lophotrochozoa</taxon>
        <taxon>Mollusca</taxon>
        <taxon>Gastropoda</taxon>
        <taxon>Caenogastropoda</taxon>
        <taxon>Sorbeoconcha</taxon>
        <taxon>Cerithioidea</taxon>
        <taxon>Batillariidae</taxon>
        <taxon>Batillaria</taxon>
    </lineage>
</organism>